<evidence type="ECO:0000313" key="7">
    <source>
        <dbReference type="EMBL" id="WTY39245.1"/>
    </source>
</evidence>
<evidence type="ECO:0000256" key="4">
    <source>
        <dbReference type="RuleBase" id="RU361161"/>
    </source>
</evidence>
<proteinExistence type="inferred from homology"/>
<dbReference type="Pfam" id="PF01915">
    <property type="entry name" value="Glyco_hydro_3_C"/>
    <property type="match status" value="1"/>
</dbReference>
<feature type="region of interest" description="Disordered" evidence="5">
    <location>
        <begin position="41"/>
        <end position="62"/>
    </location>
</feature>
<dbReference type="InterPro" id="IPR013783">
    <property type="entry name" value="Ig-like_fold"/>
</dbReference>
<evidence type="ECO:0000313" key="8">
    <source>
        <dbReference type="Proteomes" id="UP001621418"/>
    </source>
</evidence>
<gene>
    <name evidence="7" type="ORF">OG308_16140</name>
</gene>
<keyword evidence="3" id="KW-0119">Carbohydrate metabolism</keyword>
<dbReference type="PRINTS" id="PR00133">
    <property type="entry name" value="GLHYDRLASE3"/>
</dbReference>
<dbReference type="Gene3D" id="3.40.50.1700">
    <property type="entry name" value="Glycoside hydrolase family 3 C-terminal domain"/>
    <property type="match status" value="2"/>
</dbReference>
<dbReference type="SMART" id="SM01217">
    <property type="entry name" value="Fn3_like"/>
    <property type="match status" value="1"/>
</dbReference>
<keyword evidence="2 4" id="KW-0378">Hydrolase</keyword>
<dbReference type="InterPro" id="IPR002772">
    <property type="entry name" value="Glyco_hydro_3_C"/>
</dbReference>
<evidence type="ECO:0000256" key="3">
    <source>
        <dbReference type="ARBA" id="ARBA00023277"/>
    </source>
</evidence>
<accession>A0ABZ1NHA5</accession>
<evidence type="ECO:0000256" key="1">
    <source>
        <dbReference type="ARBA" id="ARBA00005336"/>
    </source>
</evidence>
<evidence type="ECO:0000256" key="2">
    <source>
        <dbReference type="ARBA" id="ARBA00022801"/>
    </source>
</evidence>
<keyword evidence="8" id="KW-1185">Reference proteome</keyword>
<dbReference type="Pfam" id="PF00933">
    <property type="entry name" value="Glyco_hydro_3"/>
    <property type="match status" value="1"/>
</dbReference>
<dbReference type="InterPro" id="IPR026891">
    <property type="entry name" value="Fn3-like"/>
</dbReference>
<dbReference type="InterPro" id="IPR001764">
    <property type="entry name" value="Glyco_hydro_3_N"/>
</dbReference>
<dbReference type="Gene3D" id="3.20.20.300">
    <property type="entry name" value="Glycoside hydrolase, family 3, N-terminal domain"/>
    <property type="match status" value="2"/>
</dbReference>
<dbReference type="InterPro" id="IPR017853">
    <property type="entry name" value="GH"/>
</dbReference>
<dbReference type="Pfam" id="PF14310">
    <property type="entry name" value="Fn3-like"/>
    <property type="match status" value="1"/>
</dbReference>
<evidence type="ECO:0000259" key="6">
    <source>
        <dbReference type="SMART" id="SM01217"/>
    </source>
</evidence>
<dbReference type="RefSeq" id="WP_405151189.1">
    <property type="nucleotide sequence ID" value="NZ_CP109527.1"/>
</dbReference>
<dbReference type="PANTHER" id="PTHR42715">
    <property type="entry name" value="BETA-GLUCOSIDASE"/>
    <property type="match status" value="1"/>
</dbReference>
<dbReference type="SUPFAM" id="SSF52279">
    <property type="entry name" value="Beta-D-glucan exohydrolase, C-terminal domain"/>
    <property type="match status" value="1"/>
</dbReference>
<dbReference type="PANTHER" id="PTHR42715:SF10">
    <property type="entry name" value="BETA-GLUCOSIDASE"/>
    <property type="match status" value="1"/>
</dbReference>
<dbReference type="Gene3D" id="2.60.40.10">
    <property type="entry name" value="Immunoglobulins"/>
    <property type="match status" value="1"/>
</dbReference>
<dbReference type="GO" id="GO:0016787">
    <property type="term" value="F:hydrolase activity"/>
    <property type="evidence" value="ECO:0007669"/>
    <property type="project" value="UniProtKB-KW"/>
</dbReference>
<evidence type="ECO:0000256" key="5">
    <source>
        <dbReference type="SAM" id="MobiDB-lite"/>
    </source>
</evidence>
<dbReference type="InterPro" id="IPR036962">
    <property type="entry name" value="Glyco_hydro_3_N_sf"/>
</dbReference>
<dbReference type="InterPro" id="IPR019800">
    <property type="entry name" value="Glyco_hydro_3_AS"/>
</dbReference>
<name>A0ABZ1NHA5_9NOCA</name>
<keyword evidence="4" id="KW-0326">Glycosidase</keyword>
<comment type="similarity">
    <text evidence="1 4">Belongs to the glycosyl hydrolase 3 family.</text>
</comment>
<reference evidence="7 8" key="1">
    <citation type="submission" date="2022-10" db="EMBL/GenBank/DDBJ databases">
        <title>The complete genomes of actinobacterial strains from the NBC collection.</title>
        <authorList>
            <person name="Joergensen T.S."/>
            <person name="Alvarez Arevalo M."/>
            <person name="Sterndorff E.B."/>
            <person name="Faurdal D."/>
            <person name="Vuksanovic O."/>
            <person name="Mourched A.-S."/>
            <person name="Charusanti P."/>
            <person name="Shaw S."/>
            <person name="Blin K."/>
            <person name="Weber T."/>
        </authorList>
    </citation>
    <scope>NUCLEOTIDE SEQUENCE [LARGE SCALE GENOMIC DNA]</scope>
    <source>
        <strain evidence="7 8">NBC_01413</strain>
    </source>
</reference>
<dbReference type="PROSITE" id="PS00775">
    <property type="entry name" value="GLYCOSYL_HYDROL_F3"/>
    <property type="match status" value="1"/>
</dbReference>
<dbReference type="SUPFAM" id="SSF51445">
    <property type="entry name" value="(Trans)glycosidases"/>
    <property type="match status" value="1"/>
</dbReference>
<dbReference type="EMBL" id="CP109527">
    <property type="protein sequence ID" value="WTY39245.1"/>
    <property type="molecule type" value="Genomic_DNA"/>
</dbReference>
<dbReference type="Proteomes" id="UP001621418">
    <property type="component" value="Chromosome"/>
</dbReference>
<organism evidence="7 8">
    <name type="scientific">Nocardia salmonicida</name>
    <dbReference type="NCBI Taxonomy" id="53431"/>
    <lineage>
        <taxon>Bacteria</taxon>
        <taxon>Bacillati</taxon>
        <taxon>Actinomycetota</taxon>
        <taxon>Actinomycetes</taxon>
        <taxon>Mycobacteriales</taxon>
        <taxon>Nocardiaceae</taxon>
        <taxon>Nocardia</taxon>
    </lineage>
</organism>
<feature type="domain" description="Fibronectin type III-like" evidence="6">
    <location>
        <begin position="567"/>
        <end position="637"/>
    </location>
</feature>
<sequence length="749" mass="80167">MSLHPLIAELTDAEKAALCTGASFWDLTGVPRLGIEGISVSDGPHGLRKQDEDADNLGTTDSRPATCFPTASGLASSFDPELLARIGGALAVEARAAGVGVLLGPGVNMKRSPLCGRNFEYFSEDPYLAGELGAAMVQGLQDNGIGASLKHFAANNQESQRMSVSAEVDERTLREIYFPAFETIVRKAQPWTVMCSYNRLNGTYASEHRWLLTQVLREEWGFEGLVVSDWFAVNDRAAGISAGLDLEMPTSTDGPARVLAALESGELDRADLDLAASRVLTLIDRAHASVGSALVDIDAHHELARDAARRSAVLLRNSGALPLAGIGAPIVVVGPFATTPRYQGAGSSRVVPTRLDNALDALRAAMPDRRIDYFPEYDQAAAAAAAEASEVIVFTGLPEVAESEGYDRTVIDLPTEQSEFLDSLRQRVGRLTVVVQAGSAVAMPSADHADAILLAWLGGQAGGGAIADLLTGTHSPSGKLAETLPVDLRHTPAHTAFPGDGHTVEYREGIFIGYRWYETRGLPVAYPFGHGLSYTTFDYSDLEVIVEGNTATAQFTITNTGKHAAAEIAQIYIADPEAELARPVHELKGFARTHLAPGESRRLSVELDRRAFAYWHPRKGTWHVEAGEFIVQVGASSADIRLAQTIRLDGEPLYNHLSATSTTGAWLADPIYGQQVHDVLARAVGGLAGMLLDNPELDPGRYHMFVSIPLNRLGRIDAVDFDMKAIDEIITTATTPASTALRSEGTGDS</sequence>
<dbReference type="InterPro" id="IPR050288">
    <property type="entry name" value="Cellulose_deg_GH3"/>
</dbReference>
<dbReference type="InterPro" id="IPR036881">
    <property type="entry name" value="Glyco_hydro_3_C_sf"/>
</dbReference>
<protein>
    <submittedName>
        <fullName evidence="7">Glycoside hydrolase family 3 C-terminal domain-containing protein</fullName>
    </submittedName>
</protein>